<dbReference type="AlphaFoldDB" id="A0A4C1UZN2"/>
<dbReference type="EMBL" id="BGZK01000253">
    <property type="protein sequence ID" value="GBP31931.1"/>
    <property type="molecule type" value="Genomic_DNA"/>
</dbReference>
<gene>
    <name evidence="2" type="ORF">EVAR_18470_1</name>
</gene>
<organism evidence="2 3">
    <name type="scientific">Eumeta variegata</name>
    <name type="common">Bagworm moth</name>
    <name type="synonym">Eumeta japonica</name>
    <dbReference type="NCBI Taxonomy" id="151549"/>
    <lineage>
        <taxon>Eukaryota</taxon>
        <taxon>Metazoa</taxon>
        <taxon>Ecdysozoa</taxon>
        <taxon>Arthropoda</taxon>
        <taxon>Hexapoda</taxon>
        <taxon>Insecta</taxon>
        <taxon>Pterygota</taxon>
        <taxon>Neoptera</taxon>
        <taxon>Endopterygota</taxon>
        <taxon>Lepidoptera</taxon>
        <taxon>Glossata</taxon>
        <taxon>Ditrysia</taxon>
        <taxon>Tineoidea</taxon>
        <taxon>Psychidae</taxon>
        <taxon>Oiketicinae</taxon>
        <taxon>Eumeta</taxon>
    </lineage>
</organism>
<evidence type="ECO:0000313" key="3">
    <source>
        <dbReference type="Proteomes" id="UP000299102"/>
    </source>
</evidence>
<comment type="caution">
    <text evidence="2">The sequence shown here is derived from an EMBL/GenBank/DDBJ whole genome shotgun (WGS) entry which is preliminary data.</text>
</comment>
<sequence>MPLSVEDGLLRSSRGGIDESVARRGRADVLSKSAHLENAVGSFELRQRERVRVAKTLTGPAYGRGIYYDGGSRGKFEGKAPTDQPAPLSMRPYSVGTGDRVSTTIAQFESSNLASTCQNRRRVEVAGASAFTRSAGCSLVTSVHFN</sequence>
<protein>
    <submittedName>
        <fullName evidence="2">Uncharacterized protein</fullName>
    </submittedName>
</protein>
<reference evidence="2 3" key="1">
    <citation type="journal article" date="2019" name="Commun. Biol.">
        <title>The bagworm genome reveals a unique fibroin gene that provides high tensile strength.</title>
        <authorList>
            <person name="Kono N."/>
            <person name="Nakamura H."/>
            <person name="Ohtoshi R."/>
            <person name="Tomita M."/>
            <person name="Numata K."/>
            <person name="Arakawa K."/>
        </authorList>
    </citation>
    <scope>NUCLEOTIDE SEQUENCE [LARGE SCALE GENOMIC DNA]</scope>
</reference>
<accession>A0A4C1UZN2</accession>
<evidence type="ECO:0000313" key="2">
    <source>
        <dbReference type="EMBL" id="GBP31931.1"/>
    </source>
</evidence>
<keyword evidence="3" id="KW-1185">Reference proteome</keyword>
<proteinExistence type="predicted"/>
<dbReference type="Proteomes" id="UP000299102">
    <property type="component" value="Unassembled WGS sequence"/>
</dbReference>
<evidence type="ECO:0000256" key="1">
    <source>
        <dbReference type="SAM" id="MobiDB-lite"/>
    </source>
</evidence>
<feature type="region of interest" description="Disordered" evidence="1">
    <location>
        <begin position="73"/>
        <end position="92"/>
    </location>
</feature>
<name>A0A4C1UZN2_EUMVA</name>